<sequence length="301" mass="34025">MLKPLSPSLSPTTPQEIERRRTWLSTIQVNSGHDVDPPATLSTLPQGTLRGRVIATYFGVLPEGFEDVLAGAVGTEADRRWVKDHYKKIQANICTERYGSGSFLQRWLRGNLATLSFKLWNTNWAIEVSALSILPAAETAQEQEVRIANRDIYQTALNDLHVLWRNTYSEAFEMAVERVIMTNGQERIRWERAREMYRGIKDAPPAADVDINILRSRAQCDGAKVVPFYYRPKDQRLAVFRSFCTKDILASHLEASRSVVDIRRLAITEPVQIPPASGQEVIPPFVTMKANHFAQSCDILS</sequence>
<evidence type="ECO:0000313" key="1">
    <source>
        <dbReference type="EMBL" id="QRD03267.1"/>
    </source>
</evidence>
<protein>
    <submittedName>
        <fullName evidence="1">Uncharacterized protein</fullName>
    </submittedName>
</protein>
<proteinExistence type="predicted"/>
<evidence type="ECO:0000313" key="2">
    <source>
        <dbReference type="Proteomes" id="UP000663193"/>
    </source>
</evidence>
<keyword evidence="2" id="KW-1185">Reference proteome</keyword>
<dbReference type="VEuPathDB" id="FungiDB:JI435_100410"/>
<dbReference type="Proteomes" id="UP000663193">
    <property type="component" value="Chromosome 15"/>
</dbReference>
<dbReference type="OrthoDB" id="3684823at2759"/>
<dbReference type="AlphaFoldDB" id="A0A7U2FDG8"/>
<dbReference type="EMBL" id="CP069037">
    <property type="protein sequence ID" value="QRD03267.1"/>
    <property type="molecule type" value="Genomic_DNA"/>
</dbReference>
<organism evidence="1 2">
    <name type="scientific">Phaeosphaeria nodorum (strain SN15 / ATCC MYA-4574 / FGSC 10173)</name>
    <name type="common">Glume blotch fungus</name>
    <name type="synonym">Parastagonospora nodorum</name>
    <dbReference type="NCBI Taxonomy" id="321614"/>
    <lineage>
        <taxon>Eukaryota</taxon>
        <taxon>Fungi</taxon>
        <taxon>Dikarya</taxon>
        <taxon>Ascomycota</taxon>
        <taxon>Pezizomycotina</taxon>
        <taxon>Dothideomycetes</taxon>
        <taxon>Pleosporomycetidae</taxon>
        <taxon>Pleosporales</taxon>
        <taxon>Pleosporineae</taxon>
        <taxon>Phaeosphaeriaceae</taxon>
        <taxon>Parastagonospora</taxon>
    </lineage>
</organism>
<name>A0A7U2FDG8_PHANO</name>
<accession>A0A7U2FDG8</accession>
<gene>
    <name evidence="1" type="ORF">JI435_100410</name>
</gene>
<reference evidence="2" key="1">
    <citation type="journal article" date="2021" name="BMC Genomics">
        <title>Chromosome-level genome assembly and manually-curated proteome of model necrotroph Parastagonospora nodorum Sn15 reveals a genome-wide trove of candidate effector homologs, and redundancy of virulence-related functions within an accessory chromosome.</title>
        <authorList>
            <person name="Bertazzoni S."/>
            <person name="Jones D.A.B."/>
            <person name="Phan H.T."/>
            <person name="Tan K.-C."/>
            <person name="Hane J.K."/>
        </authorList>
    </citation>
    <scope>NUCLEOTIDE SEQUENCE [LARGE SCALE GENOMIC DNA]</scope>
    <source>
        <strain evidence="2">SN15 / ATCC MYA-4574 / FGSC 10173)</strain>
    </source>
</reference>